<comment type="caution">
    <text evidence="1">The sequence shown here is derived from an EMBL/GenBank/DDBJ whole genome shotgun (WGS) entry which is preliminary data.</text>
</comment>
<name>A0ACC0N7J4_RHOML</name>
<reference evidence="1" key="1">
    <citation type="submission" date="2022-02" db="EMBL/GenBank/DDBJ databases">
        <title>Plant Genome Project.</title>
        <authorList>
            <person name="Zhang R.-G."/>
        </authorList>
    </citation>
    <scope>NUCLEOTIDE SEQUENCE</scope>
    <source>
        <strain evidence="1">AT1</strain>
    </source>
</reference>
<protein>
    <submittedName>
        <fullName evidence="1">Uncharacterized protein</fullName>
    </submittedName>
</protein>
<dbReference type="EMBL" id="CM046394">
    <property type="protein sequence ID" value="KAI8548841.1"/>
    <property type="molecule type" value="Genomic_DNA"/>
</dbReference>
<accession>A0ACC0N7J4</accession>
<dbReference type="Proteomes" id="UP001062846">
    <property type="component" value="Chromosome 7"/>
</dbReference>
<evidence type="ECO:0000313" key="2">
    <source>
        <dbReference type="Proteomes" id="UP001062846"/>
    </source>
</evidence>
<sequence>MYYLLLFHAQLLGVNPKLQYAVVGVHGLLRDVSTTPADGKKRLCNVLKEQKKPFLIIASDLTGVQSFVAKKTLLDDDEKFTEEAGRFIGLDVLGDGNVTAKNRISAMTSSCSGWCISWQRTWHVPIPVFYHLESKEPLLNEETADHIKCNSPPDTRNFSARQSDKGRWSSIIVLIPDVCHEVKVLNQIGVKDVTEVELVDSPPLVSRSDLSTGAATWTIGS</sequence>
<keyword evidence="2" id="KW-1185">Reference proteome</keyword>
<evidence type="ECO:0000313" key="1">
    <source>
        <dbReference type="EMBL" id="KAI8548841.1"/>
    </source>
</evidence>
<gene>
    <name evidence="1" type="ORF">RHMOL_Rhmol07G0305500</name>
</gene>
<organism evidence="1 2">
    <name type="scientific">Rhododendron molle</name>
    <name type="common">Chinese azalea</name>
    <name type="synonym">Azalea mollis</name>
    <dbReference type="NCBI Taxonomy" id="49168"/>
    <lineage>
        <taxon>Eukaryota</taxon>
        <taxon>Viridiplantae</taxon>
        <taxon>Streptophyta</taxon>
        <taxon>Embryophyta</taxon>
        <taxon>Tracheophyta</taxon>
        <taxon>Spermatophyta</taxon>
        <taxon>Magnoliopsida</taxon>
        <taxon>eudicotyledons</taxon>
        <taxon>Gunneridae</taxon>
        <taxon>Pentapetalae</taxon>
        <taxon>asterids</taxon>
        <taxon>Ericales</taxon>
        <taxon>Ericaceae</taxon>
        <taxon>Ericoideae</taxon>
        <taxon>Rhodoreae</taxon>
        <taxon>Rhododendron</taxon>
    </lineage>
</organism>
<proteinExistence type="predicted"/>